<accession>A0ABR4HKP3</accession>
<dbReference type="InterPro" id="IPR011701">
    <property type="entry name" value="MFS"/>
</dbReference>
<dbReference type="Gene3D" id="1.20.1250.20">
    <property type="entry name" value="MFS general substrate transporter like domains"/>
    <property type="match status" value="1"/>
</dbReference>
<evidence type="ECO:0000259" key="4">
    <source>
        <dbReference type="PROSITE" id="PS50850"/>
    </source>
</evidence>
<protein>
    <submittedName>
        <fullName evidence="5">Major facilitator superfamily domain-containing protein</fullName>
    </submittedName>
</protein>
<feature type="transmembrane region" description="Helical" evidence="3">
    <location>
        <begin position="114"/>
        <end position="131"/>
    </location>
</feature>
<sequence length="291" mass="31856">MAGVGAALVSGISMSCVRNWFYAKVGMALGTAMAGHEDHCIGYSGALQCGVVSGEVATAQGWTFEGCVDIRCFKDSRSTRLTIGTFCLELVFFALLGLLLIYVVNQEFRTSQSVNLLVVLNAFNCVGRLLAGHFADGYGRLNILILLIAFAVLLIFAIIFPFSHSIVALYIFCALYGLSSGSFINLAPVCVRQVSPAEEIGMRFGTLYCLASFATLICIPIGEDMLEKVRAHMVVVWLGAVLVVSTVLFAVARWACLHYKWDWRSKIERLTGPWWMGSSSSWLGFDVKDTR</sequence>
<reference evidence="5 6" key="1">
    <citation type="submission" date="2024-07" db="EMBL/GenBank/DDBJ databases">
        <title>Section-level genome sequencing and comparative genomics of Aspergillus sections Usti and Cavernicolus.</title>
        <authorList>
            <consortium name="Lawrence Berkeley National Laboratory"/>
            <person name="Nybo J.L."/>
            <person name="Vesth T.C."/>
            <person name="Theobald S."/>
            <person name="Frisvad J.C."/>
            <person name="Larsen T.O."/>
            <person name="Kjaerboelling I."/>
            <person name="Rothschild-Mancinelli K."/>
            <person name="Lyhne E.K."/>
            <person name="Kogle M.E."/>
            <person name="Barry K."/>
            <person name="Clum A."/>
            <person name="Na H."/>
            <person name="Ledsgaard L."/>
            <person name="Lin J."/>
            <person name="Lipzen A."/>
            <person name="Kuo A."/>
            <person name="Riley R."/>
            <person name="Mondo S."/>
            <person name="LaButti K."/>
            <person name="Haridas S."/>
            <person name="Pangalinan J."/>
            <person name="Salamov A.A."/>
            <person name="Simmons B.A."/>
            <person name="Magnuson J.K."/>
            <person name="Chen J."/>
            <person name="Drula E."/>
            <person name="Henrissat B."/>
            <person name="Wiebenga A."/>
            <person name="Lubbers R.J."/>
            <person name="Gomes A.C."/>
            <person name="Makela M.R."/>
            <person name="Stajich J."/>
            <person name="Grigoriev I.V."/>
            <person name="Mortensen U.H."/>
            <person name="De vries R.P."/>
            <person name="Baker S.E."/>
            <person name="Andersen M.R."/>
        </authorList>
    </citation>
    <scope>NUCLEOTIDE SEQUENCE [LARGE SCALE GENOMIC DNA]</scope>
    <source>
        <strain evidence="5 6">CBS 600.67</strain>
    </source>
</reference>
<evidence type="ECO:0000256" key="3">
    <source>
        <dbReference type="SAM" id="Phobius"/>
    </source>
</evidence>
<comment type="subcellular location">
    <subcellularLocation>
        <location evidence="1">Membrane</location>
        <topology evidence="1">Multi-pass membrane protein</topology>
    </subcellularLocation>
</comment>
<evidence type="ECO:0000313" key="6">
    <source>
        <dbReference type="Proteomes" id="UP001610335"/>
    </source>
</evidence>
<proteinExistence type="inferred from homology"/>
<dbReference type="Proteomes" id="UP001610335">
    <property type="component" value="Unassembled WGS sequence"/>
</dbReference>
<dbReference type="PANTHER" id="PTHR11360">
    <property type="entry name" value="MONOCARBOXYLATE TRANSPORTER"/>
    <property type="match status" value="1"/>
</dbReference>
<dbReference type="InterPro" id="IPR020846">
    <property type="entry name" value="MFS_dom"/>
</dbReference>
<keyword evidence="3" id="KW-0812">Transmembrane</keyword>
<evidence type="ECO:0000256" key="1">
    <source>
        <dbReference type="ARBA" id="ARBA00004141"/>
    </source>
</evidence>
<dbReference type="PANTHER" id="PTHR11360:SF177">
    <property type="entry name" value="RIBOFLAVIN TRANSPORTER MCH5"/>
    <property type="match status" value="1"/>
</dbReference>
<name>A0ABR4HKP3_9EURO</name>
<keyword evidence="3" id="KW-0472">Membrane</keyword>
<keyword evidence="3" id="KW-1133">Transmembrane helix</keyword>
<dbReference type="Pfam" id="PF07690">
    <property type="entry name" value="MFS_1"/>
    <property type="match status" value="1"/>
</dbReference>
<feature type="transmembrane region" description="Helical" evidence="3">
    <location>
        <begin position="81"/>
        <end position="102"/>
    </location>
</feature>
<comment type="similarity">
    <text evidence="2">Belongs to the major facilitator superfamily. Monocarboxylate porter (TC 2.A.1.13) family.</text>
</comment>
<dbReference type="EMBL" id="JBFXLS010000105">
    <property type="protein sequence ID" value="KAL2816048.1"/>
    <property type="molecule type" value="Genomic_DNA"/>
</dbReference>
<organism evidence="5 6">
    <name type="scientific">Aspergillus cavernicola</name>
    <dbReference type="NCBI Taxonomy" id="176166"/>
    <lineage>
        <taxon>Eukaryota</taxon>
        <taxon>Fungi</taxon>
        <taxon>Dikarya</taxon>
        <taxon>Ascomycota</taxon>
        <taxon>Pezizomycotina</taxon>
        <taxon>Eurotiomycetes</taxon>
        <taxon>Eurotiomycetidae</taxon>
        <taxon>Eurotiales</taxon>
        <taxon>Aspergillaceae</taxon>
        <taxon>Aspergillus</taxon>
        <taxon>Aspergillus subgen. Nidulantes</taxon>
    </lineage>
</organism>
<feature type="transmembrane region" description="Helical" evidence="3">
    <location>
        <begin position="234"/>
        <end position="256"/>
    </location>
</feature>
<evidence type="ECO:0000313" key="5">
    <source>
        <dbReference type="EMBL" id="KAL2816048.1"/>
    </source>
</evidence>
<dbReference type="InterPro" id="IPR036259">
    <property type="entry name" value="MFS_trans_sf"/>
</dbReference>
<evidence type="ECO:0000256" key="2">
    <source>
        <dbReference type="ARBA" id="ARBA00006727"/>
    </source>
</evidence>
<keyword evidence="6" id="KW-1185">Reference proteome</keyword>
<feature type="transmembrane region" description="Helical" evidence="3">
    <location>
        <begin position="143"/>
        <end position="162"/>
    </location>
</feature>
<feature type="transmembrane region" description="Helical" evidence="3">
    <location>
        <begin position="168"/>
        <end position="191"/>
    </location>
</feature>
<dbReference type="PROSITE" id="PS50850">
    <property type="entry name" value="MFS"/>
    <property type="match status" value="1"/>
</dbReference>
<comment type="caution">
    <text evidence="5">The sequence shown here is derived from an EMBL/GenBank/DDBJ whole genome shotgun (WGS) entry which is preliminary data.</text>
</comment>
<feature type="transmembrane region" description="Helical" evidence="3">
    <location>
        <begin position="203"/>
        <end position="222"/>
    </location>
</feature>
<dbReference type="InterPro" id="IPR050327">
    <property type="entry name" value="Proton-linked_MCT"/>
</dbReference>
<feature type="domain" description="Major facilitator superfamily (MFS) profile" evidence="4">
    <location>
        <begin position="77"/>
        <end position="291"/>
    </location>
</feature>
<dbReference type="SUPFAM" id="SSF103473">
    <property type="entry name" value="MFS general substrate transporter"/>
    <property type="match status" value="1"/>
</dbReference>
<gene>
    <name evidence="5" type="ORF">BDW59DRAFT_166515</name>
</gene>